<comment type="similarity">
    <text evidence="1">Belongs to the helicase family. UvrD subfamily.</text>
</comment>
<comment type="catalytic activity">
    <reaction evidence="10">
        <text>ATP + H2O = ADP + phosphate + H(+)</text>
        <dbReference type="Rhea" id="RHEA:13065"/>
        <dbReference type="ChEBI" id="CHEBI:15377"/>
        <dbReference type="ChEBI" id="CHEBI:15378"/>
        <dbReference type="ChEBI" id="CHEBI:30616"/>
        <dbReference type="ChEBI" id="CHEBI:43474"/>
        <dbReference type="ChEBI" id="CHEBI:456216"/>
        <dbReference type="EC" id="5.6.2.4"/>
    </reaction>
</comment>
<evidence type="ECO:0000256" key="7">
    <source>
        <dbReference type="ARBA" id="ARBA00023235"/>
    </source>
</evidence>
<evidence type="ECO:0000256" key="10">
    <source>
        <dbReference type="ARBA" id="ARBA00048988"/>
    </source>
</evidence>
<dbReference type="AlphaFoldDB" id="A0A1G2P2L0"/>
<organism evidence="14 15">
    <name type="scientific">Candidatus Taylorbacteria bacterium RIFCSPLOWO2_02_FULL_46_40</name>
    <dbReference type="NCBI Taxonomy" id="1802329"/>
    <lineage>
        <taxon>Bacteria</taxon>
        <taxon>Candidatus Tayloriibacteriota</taxon>
    </lineage>
</organism>
<evidence type="ECO:0000256" key="5">
    <source>
        <dbReference type="ARBA" id="ARBA00022840"/>
    </source>
</evidence>
<feature type="domain" description="UvrD-like helicase C-terminal" evidence="13">
    <location>
        <begin position="295"/>
        <end position="551"/>
    </location>
</feature>
<evidence type="ECO:0000256" key="11">
    <source>
        <dbReference type="PROSITE-ProRule" id="PRU00560"/>
    </source>
</evidence>
<keyword evidence="3 11" id="KW-0378">Hydrolase</keyword>
<dbReference type="Gene3D" id="1.10.486.10">
    <property type="entry name" value="PCRA, domain 4"/>
    <property type="match status" value="1"/>
</dbReference>
<dbReference type="PANTHER" id="PTHR11070:SF2">
    <property type="entry name" value="ATP-DEPENDENT DNA HELICASE SRS2"/>
    <property type="match status" value="1"/>
</dbReference>
<evidence type="ECO:0000259" key="13">
    <source>
        <dbReference type="PROSITE" id="PS51217"/>
    </source>
</evidence>
<dbReference type="InterPro" id="IPR000212">
    <property type="entry name" value="DNA_helicase_UvrD/REP"/>
</dbReference>
<dbReference type="InterPro" id="IPR013986">
    <property type="entry name" value="DExx_box_DNA_helicase_dom_sf"/>
</dbReference>
<dbReference type="EC" id="5.6.2.4" evidence="9"/>
<dbReference type="GO" id="GO:0033202">
    <property type="term" value="C:DNA helicase complex"/>
    <property type="evidence" value="ECO:0007669"/>
    <property type="project" value="TreeGrafter"/>
</dbReference>
<accession>A0A1G2P2L0</accession>
<dbReference type="GO" id="GO:0000725">
    <property type="term" value="P:recombinational repair"/>
    <property type="evidence" value="ECO:0007669"/>
    <property type="project" value="TreeGrafter"/>
</dbReference>
<dbReference type="CDD" id="cd17932">
    <property type="entry name" value="DEXQc_UvrD"/>
    <property type="match status" value="1"/>
</dbReference>
<dbReference type="SUPFAM" id="SSF52540">
    <property type="entry name" value="P-loop containing nucleoside triphosphate hydrolases"/>
    <property type="match status" value="1"/>
</dbReference>
<evidence type="ECO:0000256" key="6">
    <source>
        <dbReference type="ARBA" id="ARBA00023125"/>
    </source>
</evidence>
<dbReference type="GO" id="GO:0016887">
    <property type="term" value="F:ATP hydrolysis activity"/>
    <property type="evidence" value="ECO:0007669"/>
    <property type="project" value="RHEA"/>
</dbReference>
<reference evidence="14 15" key="1">
    <citation type="journal article" date="2016" name="Nat. Commun.">
        <title>Thousands of microbial genomes shed light on interconnected biogeochemical processes in an aquifer system.</title>
        <authorList>
            <person name="Anantharaman K."/>
            <person name="Brown C.T."/>
            <person name="Hug L.A."/>
            <person name="Sharon I."/>
            <person name="Castelle C.J."/>
            <person name="Probst A.J."/>
            <person name="Thomas B.C."/>
            <person name="Singh A."/>
            <person name="Wilkins M.J."/>
            <person name="Karaoz U."/>
            <person name="Brodie E.L."/>
            <person name="Williams K.H."/>
            <person name="Hubbard S.S."/>
            <person name="Banfield J.F."/>
        </authorList>
    </citation>
    <scope>NUCLEOTIDE SEQUENCE [LARGE SCALE GENOMIC DNA]</scope>
</reference>
<dbReference type="Pfam" id="PF13361">
    <property type="entry name" value="UvrD_C"/>
    <property type="match status" value="1"/>
</dbReference>
<dbReference type="GO" id="GO:0005524">
    <property type="term" value="F:ATP binding"/>
    <property type="evidence" value="ECO:0007669"/>
    <property type="project" value="UniProtKB-UniRule"/>
</dbReference>
<comment type="caution">
    <text evidence="14">The sequence shown here is derived from an EMBL/GenBank/DDBJ whole genome shotgun (WGS) entry which is preliminary data.</text>
</comment>
<dbReference type="InterPro" id="IPR014016">
    <property type="entry name" value="UvrD-like_ATP-bd"/>
</dbReference>
<dbReference type="PROSITE" id="PS51198">
    <property type="entry name" value="UVRD_HELICASE_ATP_BIND"/>
    <property type="match status" value="1"/>
</dbReference>
<dbReference type="GO" id="GO:0003677">
    <property type="term" value="F:DNA binding"/>
    <property type="evidence" value="ECO:0007669"/>
    <property type="project" value="UniProtKB-KW"/>
</dbReference>
<evidence type="ECO:0000256" key="9">
    <source>
        <dbReference type="ARBA" id="ARBA00034808"/>
    </source>
</evidence>
<keyword evidence="5 11" id="KW-0067">ATP-binding</keyword>
<evidence type="ECO:0000256" key="2">
    <source>
        <dbReference type="ARBA" id="ARBA00022741"/>
    </source>
</evidence>
<evidence type="ECO:0000259" key="12">
    <source>
        <dbReference type="PROSITE" id="PS51198"/>
    </source>
</evidence>
<dbReference type="Gene3D" id="1.10.10.160">
    <property type="match status" value="1"/>
</dbReference>
<evidence type="ECO:0000256" key="3">
    <source>
        <dbReference type="ARBA" id="ARBA00022801"/>
    </source>
</evidence>
<dbReference type="InterPro" id="IPR027417">
    <property type="entry name" value="P-loop_NTPase"/>
</dbReference>
<dbReference type="PANTHER" id="PTHR11070">
    <property type="entry name" value="UVRD / RECB / PCRA DNA HELICASE FAMILY MEMBER"/>
    <property type="match status" value="1"/>
</dbReference>
<name>A0A1G2P2L0_9BACT</name>
<feature type="binding site" evidence="11">
    <location>
        <begin position="28"/>
        <end position="35"/>
    </location>
    <ligand>
        <name>ATP</name>
        <dbReference type="ChEBI" id="CHEBI:30616"/>
    </ligand>
</feature>
<evidence type="ECO:0000256" key="1">
    <source>
        <dbReference type="ARBA" id="ARBA00009922"/>
    </source>
</evidence>
<dbReference type="GO" id="GO:0043138">
    <property type="term" value="F:3'-5' DNA helicase activity"/>
    <property type="evidence" value="ECO:0007669"/>
    <property type="project" value="UniProtKB-EC"/>
</dbReference>
<dbReference type="Pfam" id="PF00580">
    <property type="entry name" value="UvrD-helicase"/>
    <property type="match status" value="1"/>
</dbReference>
<feature type="domain" description="UvrD-like helicase ATP-binding" evidence="12">
    <location>
        <begin position="7"/>
        <end position="294"/>
    </location>
</feature>
<dbReference type="Gene3D" id="3.40.50.300">
    <property type="entry name" value="P-loop containing nucleotide triphosphate hydrolases"/>
    <property type="match status" value="2"/>
</dbReference>
<dbReference type="GO" id="GO:0005829">
    <property type="term" value="C:cytosol"/>
    <property type="evidence" value="ECO:0007669"/>
    <property type="project" value="TreeGrafter"/>
</dbReference>
<dbReference type="PROSITE" id="PS51217">
    <property type="entry name" value="UVRD_HELICASE_CTER"/>
    <property type="match status" value="1"/>
</dbReference>
<gene>
    <name evidence="14" type="ORF">A3H68_00415</name>
</gene>
<evidence type="ECO:0000256" key="8">
    <source>
        <dbReference type="ARBA" id="ARBA00034617"/>
    </source>
</evidence>
<keyword evidence="4 11" id="KW-0347">Helicase</keyword>
<sequence>MENGWLENLNPAQKEAALHQNGPLLIVAGAGAGKTRVITHRILNLMKNGVLPEKILAITFTNKAAGEMKRRILSMMGDNSSFNLPVYQTQKPFMSTFHSLCVHILRHSGSAIGIPKSFTIFDHADSKSALREAIELRGLNPKQYDPGMFLHKISRKKADGITAEKLAETASDYSDELTVSIWQKYDDILRRDKALDFDDLLVKAVKLLQKNEEARNLYQNAWTHIHIDEYQDTNAIQYKLVRILSGVYGNVCAVGDVDQCIYGFRGASVKNLLNFEKDFKESKVVFLEENYRSTASILEAANQIISKNVIRVPKILRPTIASKEPLAIYAAYDEEDEAQFISGKCRTLIKAGIRPEEIAVLFRANYQSRVLESHFLQNEIPYQLLGTKFFERKEVKDLLSFIRTALNPDSRPDFKRAANAVPRGIGKTTVLKIFAGREGDLTGAAKIKVAEFRKILADIKKLSEKNKCSEVVKFALNASGLQNALKNDGVEGQERLENTHELVSLAAKYDTLDAPAGIDQFLTDAALTSDQDDLDRKNNGVKLMTIHAAKGLEFDYVFICGLEEGLFPHEKMGRDELSKEESEEERRLMYVAITRARKKVFLSYAGVRTVFGLREARLPSQFLTDIDESLLETETGGEGIKTIYL</sequence>
<protein>
    <recommendedName>
        <fullName evidence="9">DNA 3'-5' helicase</fullName>
        <ecNumber evidence="9">5.6.2.4</ecNumber>
    </recommendedName>
</protein>
<dbReference type="InterPro" id="IPR014017">
    <property type="entry name" value="DNA_helicase_UvrD-like_C"/>
</dbReference>
<dbReference type="EMBL" id="MHSH01000018">
    <property type="protein sequence ID" value="OHA41811.1"/>
    <property type="molecule type" value="Genomic_DNA"/>
</dbReference>
<evidence type="ECO:0000313" key="14">
    <source>
        <dbReference type="EMBL" id="OHA41811.1"/>
    </source>
</evidence>
<dbReference type="Proteomes" id="UP000176429">
    <property type="component" value="Unassembled WGS sequence"/>
</dbReference>
<keyword evidence="6" id="KW-0238">DNA-binding</keyword>
<proteinExistence type="inferred from homology"/>
<evidence type="ECO:0000256" key="4">
    <source>
        <dbReference type="ARBA" id="ARBA00022806"/>
    </source>
</evidence>
<comment type="catalytic activity">
    <reaction evidence="8">
        <text>Couples ATP hydrolysis with the unwinding of duplex DNA by translocating in the 3'-5' direction.</text>
        <dbReference type="EC" id="5.6.2.4"/>
    </reaction>
</comment>
<evidence type="ECO:0000313" key="15">
    <source>
        <dbReference type="Proteomes" id="UP000176429"/>
    </source>
</evidence>
<keyword evidence="2 11" id="KW-0547">Nucleotide-binding</keyword>
<keyword evidence="7" id="KW-0413">Isomerase</keyword>